<evidence type="ECO:0000256" key="4">
    <source>
        <dbReference type="ARBA" id="ARBA00023033"/>
    </source>
</evidence>
<comment type="caution">
    <text evidence="7">The sequence shown here is derived from an EMBL/GenBank/DDBJ whole genome shotgun (WGS) entry which is preliminary data.</text>
</comment>
<keyword evidence="5" id="KW-0963">Cytoplasm</keyword>
<keyword evidence="8" id="KW-1185">Reference proteome</keyword>
<comment type="domain">
    <text evidence="5">Consists of an N-terminal FAD-binding domain with a Rossman fold and a C-terminal substrate-binding domain.</text>
</comment>
<comment type="similarity">
    <text evidence="5">Belongs to the aromatic-ring hydroxylase family. TetX subfamily.</text>
</comment>
<protein>
    <recommendedName>
        <fullName evidence="5">Flavin-dependent monooxygenase</fullName>
    </recommendedName>
    <alternativeName>
        <fullName evidence="5">TetX monooxygenase</fullName>
        <shortName evidence="5">TetX</shortName>
        <ecNumber evidence="5">1.14.13.-</ecNumber>
    </alternativeName>
</protein>
<dbReference type="HAMAP" id="MF_00845">
    <property type="entry name" value="TetX_monooxygenase"/>
    <property type="match status" value="1"/>
</dbReference>
<proteinExistence type="inferred from homology"/>
<dbReference type="PANTHER" id="PTHR46972">
    <property type="entry name" value="MONOOXYGENASE ASQM-RELATED"/>
    <property type="match status" value="1"/>
</dbReference>
<organism evidence="7 8">
    <name type="scientific">Amycolatopsis pigmentata</name>
    <dbReference type="NCBI Taxonomy" id="450801"/>
    <lineage>
        <taxon>Bacteria</taxon>
        <taxon>Bacillati</taxon>
        <taxon>Actinomycetota</taxon>
        <taxon>Actinomycetes</taxon>
        <taxon>Pseudonocardiales</taxon>
        <taxon>Pseudonocardiaceae</taxon>
        <taxon>Amycolatopsis</taxon>
    </lineage>
</organism>
<dbReference type="PRINTS" id="PR00420">
    <property type="entry name" value="RNGMNOXGNASE"/>
</dbReference>
<evidence type="ECO:0000256" key="2">
    <source>
        <dbReference type="ARBA" id="ARBA00022827"/>
    </source>
</evidence>
<accession>A0ABW5FXJ6</accession>
<feature type="binding site" evidence="5">
    <location>
        <position position="48"/>
    </location>
    <ligand>
        <name>FAD</name>
        <dbReference type="ChEBI" id="CHEBI:57692"/>
    </ligand>
</feature>
<evidence type="ECO:0000313" key="7">
    <source>
        <dbReference type="EMBL" id="MFD2419503.1"/>
    </source>
</evidence>
<dbReference type="EMBL" id="JBHUKR010000011">
    <property type="protein sequence ID" value="MFD2419503.1"/>
    <property type="molecule type" value="Genomic_DNA"/>
</dbReference>
<evidence type="ECO:0000259" key="6">
    <source>
        <dbReference type="Pfam" id="PF01494"/>
    </source>
</evidence>
<dbReference type="EC" id="1.14.13.-" evidence="5"/>
<dbReference type="Gene3D" id="3.50.50.60">
    <property type="entry name" value="FAD/NAD(P)-binding domain"/>
    <property type="match status" value="1"/>
</dbReference>
<feature type="binding site" evidence="5">
    <location>
        <position position="295"/>
    </location>
    <ligand>
        <name>FAD</name>
        <dbReference type="ChEBI" id="CHEBI:57692"/>
    </ligand>
</feature>
<feature type="domain" description="FAD-binding" evidence="6">
    <location>
        <begin position="5"/>
        <end position="345"/>
    </location>
</feature>
<dbReference type="Proteomes" id="UP001597417">
    <property type="component" value="Unassembled WGS sequence"/>
</dbReference>
<sequence length="378" mass="39476">MTHHSVAIAGGGLSSLTLARILHVNGIEAAIYELDASPEARIQGGMLDIHHDSGQVALRAAGLFEDFRAIVHPGGQAMRVLDKNAVVRMAREDEDGGRPEVARGQLRDLLLNSLPAGTVRWGAKITMARPVGEGRHEVTLADGSTFTTDLLVGADGAWSKIRPLLSGALPAYTGISFVEANLFDADSRHPESAAVVGGGMFMALGDGKGFLGHREPGGTLHICAAVEVGEDWLSGIDFTDPAGAKAAVLAHFTDWHPSLRALIADSDGVLVPRHIHALPVGHRWQRVPGVTLLGDAAHLMSPFAGEGANAAMLDGAKLGEAIVAHPGDTEAALTAYESEMFVRAEASAVMSVEGHGLLFSENAPQPLVDQFAAYAGGS</sequence>
<comment type="cofactor">
    <cofactor evidence="5">
        <name>FAD</name>
        <dbReference type="ChEBI" id="CHEBI:57692"/>
    </cofactor>
</comment>
<dbReference type="InterPro" id="IPR036188">
    <property type="entry name" value="FAD/NAD-bd_sf"/>
</dbReference>
<comment type="function">
    <text evidence="5">An FAD-requiring monooxygenase active on some tetracycline antibiotic derivatives, which leads to their inactivation. Hydroxylates carbon 11a of tetracycline and some analogs.</text>
</comment>
<keyword evidence="1 5" id="KW-0285">Flavoprotein</keyword>
<keyword evidence="5" id="KW-0547">Nucleotide-binding</keyword>
<evidence type="ECO:0000313" key="8">
    <source>
        <dbReference type="Proteomes" id="UP001597417"/>
    </source>
</evidence>
<dbReference type="InterPro" id="IPR043683">
    <property type="entry name" value="TetX_monooxygenase"/>
</dbReference>
<dbReference type="SUPFAM" id="SSF51905">
    <property type="entry name" value="FAD/NAD(P)-binding domain"/>
    <property type="match status" value="1"/>
</dbReference>
<name>A0ABW5FXJ6_9PSEU</name>
<keyword evidence="2 5" id="KW-0274">FAD</keyword>
<reference evidence="8" key="1">
    <citation type="journal article" date="2019" name="Int. J. Syst. Evol. Microbiol.">
        <title>The Global Catalogue of Microorganisms (GCM) 10K type strain sequencing project: providing services to taxonomists for standard genome sequencing and annotation.</title>
        <authorList>
            <consortium name="The Broad Institute Genomics Platform"/>
            <consortium name="The Broad Institute Genome Sequencing Center for Infectious Disease"/>
            <person name="Wu L."/>
            <person name="Ma J."/>
        </authorList>
    </citation>
    <scope>NUCLEOTIDE SEQUENCE [LARGE SCALE GENOMIC DNA]</scope>
    <source>
        <strain evidence="8">CGMCC 4.7645</strain>
    </source>
</reference>
<comment type="subcellular location">
    <subcellularLocation>
        <location evidence="5">Cytoplasm</location>
    </subcellularLocation>
</comment>
<keyword evidence="5" id="KW-0521">NADP</keyword>
<evidence type="ECO:0000256" key="3">
    <source>
        <dbReference type="ARBA" id="ARBA00023002"/>
    </source>
</evidence>
<feature type="binding site" evidence="5">
    <location>
        <position position="41"/>
    </location>
    <ligand>
        <name>NADPH</name>
        <dbReference type="ChEBI" id="CHEBI:57783"/>
    </ligand>
</feature>
<dbReference type="RefSeq" id="WP_378267488.1">
    <property type="nucleotide sequence ID" value="NZ_JBHUKR010000011.1"/>
</dbReference>
<keyword evidence="4 5" id="KW-0503">Monooxygenase</keyword>
<dbReference type="PANTHER" id="PTHR46972:SF1">
    <property type="entry name" value="FAD DEPENDENT OXIDOREDUCTASE DOMAIN-CONTAINING PROTEIN"/>
    <property type="match status" value="1"/>
</dbReference>
<feature type="binding site" evidence="5">
    <location>
        <position position="103"/>
    </location>
    <ligand>
        <name>FAD</name>
        <dbReference type="ChEBI" id="CHEBI:57692"/>
    </ligand>
</feature>
<comment type="catalytic activity">
    <reaction evidence="5">
        <text>a tetracycline + NADPH + O2 + H(+) = an 11a-hydroxytetracycline + NADP(+) + H2O</text>
        <dbReference type="Rhea" id="RHEA:61444"/>
        <dbReference type="ChEBI" id="CHEBI:15377"/>
        <dbReference type="ChEBI" id="CHEBI:15378"/>
        <dbReference type="ChEBI" id="CHEBI:15379"/>
        <dbReference type="ChEBI" id="CHEBI:57783"/>
        <dbReference type="ChEBI" id="CHEBI:58349"/>
        <dbReference type="ChEBI" id="CHEBI:144644"/>
        <dbReference type="ChEBI" id="CHEBI:144645"/>
    </reaction>
</comment>
<keyword evidence="3 5" id="KW-0560">Oxidoreductase</keyword>
<comment type="subunit">
    <text evidence="5">Monomer.</text>
</comment>
<dbReference type="Pfam" id="PF01494">
    <property type="entry name" value="FAD_binding_3"/>
    <property type="match status" value="1"/>
</dbReference>
<evidence type="ECO:0000256" key="5">
    <source>
        <dbReference type="HAMAP-Rule" id="MF_00845"/>
    </source>
</evidence>
<evidence type="ECO:0000256" key="1">
    <source>
        <dbReference type="ARBA" id="ARBA00022630"/>
    </source>
</evidence>
<gene>
    <name evidence="7" type="ORF">ACFSXZ_24545</name>
</gene>
<dbReference type="InterPro" id="IPR002938">
    <property type="entry name" value="FAD-bd"/>
</dbReference>